<dbReference type="Proteomes" id="UP000789920">
    <property type="component" value="Unassembled WGS sequence"/>
</dbReference>
<feature type="non-terminal residue" evidence="1">
    <location>
        <position position="1"/>
    </location>
</feature>
<evidence type="ECO:0000313" key="2">
    <source>
        <dbReference type="Proteomes" id="UP000789920"/>
    </source>
</evidence>
<protein>
    <submittedName>
        <fullName evidence="1">28233_t:CDS:1</fullName>
    </submittedName>
</protein>
<dbReference type="EMBL" id="CAJVQC010133688">
    <property type="protein sequence ID" value="CAG8842302.1"/>
    <property type="molecule type" value="Genomic_DNA"/>
</dbReference>
<reference evidence="1" key="1">
    <citation type="submission" date="2021-06" db="EMBL/GenBank/DDBJ databases">
        <authorList>
            <person name="Kallberg Y."/>
            <person name="Tangrot J."/>
            <person name="Rosling A."/>
        </authorList>
    </citation>
    <scope>NUCLEOTIDE SEQUENCE</scope>
    <source>
        <strain evidence="1">MA461A</strain>
    </source>
</reference>
<keyword evidence="2" id="KW-1185">Reference proteome</keyword>
<sequence>VLLFAILAIELKRKAPNAHTFLEIIKVRYGKPAHIVFLFFGLATNMIVTAMLLLGGSAVVNALTGVNTIASCFLLPLGVLIYTLFGGIKATFLTDYVHTTVIFIILLSFLFTVYCTSPQIGSPDKMYELLENASRQRPVDGNESGSYLTMSSLQGLIFGIINIVGNFGT</sequence>
<feature type="non-terminal residue" evidence="1">
    <location>
        <position position="169"/>
    </location>
</feature>
<gene>
    <name evidence="1" type="ORF">RPERSI_LOCUS32260</name>
</gene>
<evidence type="ECO:0000313" key="1">
    <source>
        <dbReference type="EMBL" id="CAG8842302.1"/>
    </source>
</evidence>
<comment type="caution">
    <text evidence="1">The sequence shown here is derived from an EMBL/GenBank/DDBJ whole genome shotgun (WGS) entry which is preliminary data.</text>
</comment>
<proteinExistence type="predicted"/>
<accession>A0ACA9SK73</accession>
<name>A0ACA9SK73_9GLOM</name>
<organism evidence="1 2">
    <name type="scientific">Racocetra persica</name>
    <dbReference type="NCBI Taxonomy" id="160502"/>
    <lineage>
        <taxon>Eukaryota</taxon>
        <taxon>Fungi</taxon>
        <taxon>Fungi incertae sedis</taxon>
        <taxon>Mucoromycota</taxon>
        <taxon>Glomeromycotina</taxon>
        <taxon>Glomeromycetes</taxon>
        <taxon>Diversisporales</taxon>
        <taxon>Gigasporaceae</taxon>
        <taxon>Racocetra</taxon>
    </lineage>
</organism>